<comment type="caution">
    <text evidence="2">The sequence shown here is derived from an EMBL/GenBank/DDBJ whole genome shotgun (WGS) entry which is preliminary data.</text>
</comment>
<feature type="chain" id="PRO_5025484692" evidence="1">
    <location>
        <begin position="34"/>
        <end position="501"/>
    </location>
</feature>
<protein>
    <submittedName>
        <fullName evidence="2">Carbohydrate ABC transporter substrate-binding protein</fullName>
    </submittedName>
</protein>
<dbReference type="PROSITE" id="PS51318">
    <property type="entry name" value="TAT"/>
    <property type="match status" value="1"/>
</dbReference>
<dbReference type="Pfam" id="PF01547">
    <property type="entry name" value="SBP_bac_1"/>
    <property type="match status" value="1"/>
</dbReference>
<dbReference type="NCBIfam" id="TIGR01409">
    <property type="entry name" value="TAT_signal_seq"/>
    <property type="match status" value="1"/>
</dbReference>
<dbReference type="PANTHER" id="PTHR43649">
    <property type="entry name" value="ARABINOSE-BINDING PROTEIN-RELATED"/>
    <property type="match status" value="1"/>
</dbReference>
<organism evidence="2">
    <name type="scientific">Caldilineaceae bacterium SB0662_bin_9</name>
    <dbReference type="NCBI Taxonomy" id="2605258"/>
    <lineage>
        <taxon>Bacteria</taxon>
        <taxon>Bacillati</taxon>
        <taxon>Chloroflexota</taxon>
        <taxon>Caldilineae</taxon>
        <taxon>Caldilineales</taxon>
        <taxon>Caldilineaceae</taxon>
    </lineage>
</organism>
<dbReference type="EMBL" id="VXPY01000061">
    <property type="protein sequence ID" value="MYD90412.1"/>
    <property type="molecule type" value="Genomic_DNA"/>
</dbReference>
<evidence type="ECO:0000256" key="1">
    <source>
        <dbReference type="SAM" id="SignalP"/>
    </source>
</evidence>
<evidence type="ECO:0000313" key="2">
    <source>
        <dbReference type="EMBL" id="MYD90412.1"/>
    </source>
</evidence>
<gene>
    <name evidence="2" type="ORF">F4Y08_08790</name>
</gene>
<dbReference type="Gene3D" id="3.40.190.10">
    <property type="entry name" value="Periplasmic binding protein-like II"/>
    <property type="match status" value="1"/>
</dbReference>
<dbReference type="PANTHER" id="PTHR43649:SF12">
    <property type="entry name" value="DIACETYLCHITOBIOSE BINDING PROTEIN DASA"/>
    <property type="match status" value="1"/>
</dbReference>
<proteinExistence type="predicted"/>
<keyword evidence="1" id="KW-0732">Signal</keyword>
<feature type="signal peptide" evidence="1">
    <location>
        <begin position="1"/>
        <end position="33"/>
    </location>
</feature>
<reference evidence="2" key="1">
    <citation type="submission" date="2019-09" db="EMBL/GenBank/DDBJ databases">
        <title>Characterisation of the sponge microbiome using genome-centric metagenomics.</title>
        <authorList>
            <person name="Engelberts J.P."/>
            <person name="Robbins S.J."/>
            <person name="De Goeij J.M."/>
            <person name="Aranda M."/>
            <person name="Bell S.C."/>
            <person name="Webster N.S."/>
        </authorList>
    </citation>
    <scope>NUCLEOTIDE SEQUENCE</scope>
    <source>
        <strain evidence="2">SB0662_bin_9</strain>
    </source>
</reference>
<sequence>MTHTGLSRRRFLQLSGATGAALTLAACIPSAPADDMAGPDAAPRVVSHYAQGLTPRERLETDRWDPPQALWALEEAFKEENPNVDLEFVANVGTGYDEWMVTQLTAGTAPEILWYQRGWIARDYEKGWFNNLDPYLSQPNPYVDGYDSWKDTFQGPVIASGTAPDGHIYLITGDIVGTGFFYNQTKFDEIGAGVPDVWSDYQGVQQALADTGITPFSVSYHLDGGTQLYGSWTTRVFQDVLYDHKMEVISGGAPVTRTWKPGESLQPPSMVRAIRDGNYAATDPEWLEMLRLMKEWSVYYPDGFWALPTADVFRLWAEGEAAVAWLGSWMNKPVRNDPLIDFEWGIFPKMPKVTQDSSEFGGVDFPAMAGVGGVFQYITTSVAEERGTLDDTIDWLHFLTAPPNLIEALNDHGGFAPGVKDTTGADPSLSVYTDMMVEFGTERIEPFDSMLTREFVDAMWRNLQQFMAGELSAEEMSTTMQREMELAAQQLLNEHPDWAEA</sequence>
<dbReference type="InterPro" id="IPR019546">
    <property type="entry name" value="TAT_signal_bac_arc"/>
</dbReference>
<dbReference type="InterPro" id="IPR006059">
    <property type="entry name" value="SBP"/>
</dbReference>
<dbReference type="InterPro" id="IPR050490">
    <property type="entry name" value="Bact_solute-bd_prot1"/>
</dbReference>
<dbReference type="AlphaFoldDB" id="A0A6B1DUN8"/>
<dbReference type="SUPFAM" id="SSF53850">
    <property type="entry name" value="Periplasmic binding protein-like II"/>
    <property type="match status" value="1"/>
</dbReference>
<accession>A0A6B1DUN8</accession>
<dbReference type="InterPro" id="IPR006311">
    <property type="entry name" value="TAT_signal"/>
</dbReference>
<name>A0A6B1DUN8_9CHLR</name>